<feature type="binding site" evidence="5 6">
    <location>
        <position position="125"/>
    </location>
    <ligand>
        <name>substrate</name>
    </ligand>
</feature>
<feature type="binding site" evidence="5">
    <location>
        <position position="270"/>
    </location>
    <ligand>
        <name>NAD(+)</name>
        <dbReference type="ChEBI" id="CHEBI:57540"/>
    </ligand>
</feature>
<dbReference type="GO" id="GO:0004013">
    <property type="term" value="F:adenosylhomocysteinase activity"/>
    <property type="evidence" value="ECO:0007669"/>
    <property type="project" value="UniProtKB-UniRule"/>
</dbReference>
<comment type="similarity">
    <text evidence="1 5 8">Belongs to the adenosylhomocysteinase family.</text>
</comment>
<dbReference type="GO" id="GO:0006730">
    <property type="term" value="P:one-carbon metabolic process"/>
    <property type="evidence" value="ECO:0007669"/>
    <property type="project" value="UniProtKB-UniRule"/>
</dbReference>
<sequence length="416" mass="45969">MNYRIKDISLADQGKNQLEWAEIHMPALIKIQKDLEREKPLKGVRIAAVLHVTKETGVLMKTLKLAGADISLAASNPLSTQDDIAAALVKYYDVSVFAWKGESEKDYYDNIKSLLESEPQIVMDDGGDLHAFLHENGLYGKVFGGTEETTTGVVRLKAMEEQGVLKYPVIAVNNAFTKYLFDNRFGTGQSAIDGVLRATNILIAGKTCVVAGYGWVGRGIASRLRGLGGRVIVVEASPLRALEAVMEGFEVMNMRDASKIGDLFITATGNIRAISKEHIANMKDGAILANAGHFNVEIDVEGLRSMAKSRRIVRPYTEENELQDGRRIYLLADGRLVNLAAGEGHPSEVMDLSFSNQALSIVHIYKNRGKLEPKVYDVPNHIDEQVALLKLNSMGIEIEKLTEEQIEYSKQWKYGT</sequence>
<dbReference type="PANTHER" id="PTHR23420:SF0">
    <property type="entry name" value="ADENOSYLHOMOCYSTEINASE"/>
    <property type="match status" value="1"/>
</dbReference>
<dbReference type="CDD" id="cd00401">
    <property type="entry name" value="SAHH"/>
    <property type="match status" value="1"/>
</dbReference>
<dbReference type="Pfam" id="PF00670">
    <property type="entry name" value="AdoHcyase_NAD"/>
    <property type="match status" value="1"/>
</dbReference>
<feature type="binding site" evidence="5">
    <location>
        <begin position="212"/>
        <end position="217"/>
    </location>
    <ligand>
        <name>NAD(+)</name>
        <dbReference type="ChEBI" id="CHEBI:57540"/>
    </ligand>
</feature>
<dbReference type="HAMAP" id="MF_00563">
    <property type="entry name" value="AdoHcyase"/>
    <property type="match status" value="1"/>
</dbReference>
<dbReference type="RefSeq" id="WP_110369190.1">
    <property type="nucleotide sequence ID" value="NZ_CP029287.2"/>
</dbReference>
<dbReference type="PANTHER" id="PTHR23420">
    <property type="entry name" value="ADENOSYLHOMOCYSTEINASE"/>
    <property type="match status" value="1"/>
</dbReference>
<dbReference type="InterPro" id="IPR042172">
    <property type="entry name" value="Adenosylhomocyst_ase-like_sf"/>
</dbReference>
<evidence type="ECO:0000256" key="8">
    <source>
        <dbReference type="RuleBase" id="RU004166"/>
    </source>
</evidence>
<evidence type="ECO:0000256" key="4">
    <source>
        <dbReference type="ARBA" id="ARBA00023027"/>
    </source>
</evidence>
<dbReference type="PIRSF" id="PIRSF001109">
    <property type="entry name" value="Ad_hcy_hydrolase"/>
    <property type="match status" value="1"/>
</dbReference>
<dbReference type="GO" id="GO:0071269">
    <property type="term" value="P:L-homocysteine biosynthetic process"/>
    <property type="evidence" value="ECO:0007669"/>
    <property type="project" value="UniProtKB-UniRule"/>
</dbReference>
<dbReference type="GeneID" id="36835027"/>
<feature type="domain" description="S-adenosyl-L-homocysteine hydrolase NAD binding" evidence="9">
    <location>
        <begin position="183"/>
        <end position="344"/>
    </location>
</feature>
<dbReference type="UniPathway" id="UPA00314">
    <property type="reaction ID" value="UER00076"/>
</dbReference>
<dbReference type="EMBL" id="CP029287">
    <property type="protein sequence ID" value="AWR99444.1"/>
    <property type="molecule type" value="Genomic_DNA"/>
</dbReference>
<dbReference type="GO" id="GO:0005829">
    <property type="term" value="C:cytosol"/>
    <property type="evidence" value="ECO:0007669"/>
    <property type="project" value="TreeGrafter"/>
</dbReference>
<keyword evidence="5" id="KW-0963">Cytoplasm</keyword>
<feature type="binding site" evidence="5 6">
    <location>
        <position position="148"/>
    </location>
    <ligand>
        <name>substrate</name>
    </ligand>
</feature>
<feature type="binding site" evidence="5 7">
    <location>
        <begin position="149"/>
        <end position="151"/>
    </location>
    <ligand>
        <name>NAD(+)</name>
        <dbReference type="ChEBI" id="CHEBI:57540"/>
    </ligand>
</feature>
<dbReference type="SUPFAM" id="SSF51735">
    <property type="entry name" value="NAD(P)-binding Rossmann-fold domains"/>
    <property type="match status" value="1"/>
</dbReference>
<dbReference type="EC" id="3.13.2.1" evidence="5"/>
<evidence type="ECO:0000256" key="2">
    <source>
        <dbReference type="ARBA" id="ARBA00022563"/>
    </source>
</evidence>
<feature type="binding site" evidence="5">
    <location>
        <position position="183"/>
    </location>
    <ligand>
        <name>NAD(+)</name>
        <dbReference type="ChEBI" id="CHEBI:57540"/>
    </ligand>
</feature>
<keyword evidence="11" id="KW-1185">Reference proteome</keyword>
<dbReference type="Pfam" id="PF05221">
    <property type="entry name" value="AdoHcyase"/>
    <property type="match status" value="2"/>
</dbReference>
<keyword evidence="3 5" id="KW-0378">Hydrolase</keyword>
<dbReference type="GO" id="GO:0033353">
    <property type="term" value="P:S-adenosylmethionine cycle"/>
    <property type="evidence" value="ECO:0007669"/>
    <property type="project" value="TreeGrafter"/>
</dbReference>
<evidence type="ECO:0000313" key="10">
    <source>
        <dbReference type="EMBL" id="AWR99444.1"/>
    </source>
</evidence>
<feature type="binding site" evidence="5 6">
    <location>
        <position position="178"/>
    </location>
    <ligand>
        <name>substrate</name>
    </ligand>
</feature>
<gene>
    <name evidence="5" type="primary">ahcY</name>
    <name evidence="10" type="ORF">DFR87_06755</name>
</gene>
<feature type="binding site" evidence="7">
    <location>
        <begin position="214"/>
        <end position="219"/>
    </location>
    <ligand>
        <name>NAD(+)</name>
        <dbReference type="ChEBI" id="CHEBI:57540"/>
    </ligand>
</feature>
<evidence type="ECO:0000256" key="1">
    <source>
        <dbReference type="ARBA" id="ARBA00007122"/>
    </source>
</evidence>
<dbReference type="STRING" id="1293036.GCA_001315825_03019"/>
<protein>
    <recommendedName>
        <fullName evidence="5">Adenosylhomocysteinase</fullName>
        <ecNumber evidence="5">3.13.2.1</ecNumber>
    </recommendedName>
    <alternativeName>
        <fullName evidence="5">S-adenosyl-L-homocysteine hydrolase</fullName>
        <shortName evidence="5">AdoHcyase</shortName>
    </alternativeName>
</protein>
<dbReference type="SMART" id="SM00997">
    <property type="entry name" value="AdoHcyase_NAD"/>
    <property type="match status" value="1"/>
</dbReference>
<dbReference type="SUPFAM" id="SSF52283">
    <property type="entry name" value="Formate/glycerate dehydrogenase catalytic domain-like"/>
    <property type="match status" value="1"/>
</dbReference>
<dbReference type="InterPro" id="IPR020082">
    <property type="entry name" value="S-Ado-L-homoCys_hydrolase_CS"/>
</dbReference>
<keyword evidence="2 5" id="KW-0554">One-carbon metabolism</keyword>
<evidence type="ECO:0000256" key="7">
    <source>
        <dbReference type="PIRSR" id="PIRSR001109-2"/>
    </source>
</evidence>
<reference evidence="10" key="1">
    <citation type="submission" date="2018-05" db="EMBL/GenBank/DDBJ databases">
        <title>Complete Genome Sequences of Extremely Thermoacidophilic, Metal-Mobilizing Type-Strain Members of the Archaeal Family Sulfolobaceae: Acidianus brierleyi DSM-1651T, Acidianus sulfidivorans DSM-18786T, Metallosphaera hakonensis DSM-7519T, and Metallosphaera prunae DSM-10039T.</title>
        <authorList>
            <person name="Counts J.A."/>
            <person name="Kelly R.M."/>
        </authorList>
    </citation>
    <scope>NUCLEOTIDE SEQUENCE [LARGE SCALE GENOMIC DNA]</scope>
    <source>
        <strain evidence="10">HO1-1</strain>
    </source>
</reference>
<evidence type="ECO:0000313" key="11">
    <source>
        <dbReference type="Proteomes" id="UP000247586"/>
    </source>
</evidence>
<dbReference type="NCBIfam" id="NF004005">
    <property type="entry name" value="PRK05476.2-3"/>
    <property type="match status" value="1"/>
</dbReference>
<dbReference type="Gene3D" id="3.40.50.1480">
    <property type="entry name" value="Adenosylhomocysteinase-like"/>
    <property type="match status" value="1"/>
</dbReference>
<dbReference type="AlphaFoldDB" id="A0A2U9ITT9"/>
<feature type="binding site" evidence="5 6">
    <location>
        <position position="53"/>
    </location>
    <ligand>
        <name>substrate</name>
    </ligand>
</feature>
<name>A0A2U9ITT9_9CREN</name>
<evidence type="ECO:0000256" key="5">
    <source>
        <dbReference type="HAMAP-Rule" id="MF_00563"/>
    </source>
</evidence>
<feature type="binding site" evidence="7">
    <location>
        <position position="345"/>
    </location>
    <ligand>
        <name>NAD(+)</name>
        <dbReference type="ChEBI" id="CHEBI:57540"/>
    </ligand>
</feature>
<evidence type="ECO:0000259" key="9">
    <source>
        <dbReference type="SMART" id="SM00997"/>
    </source>
</evidence>
<accession>A0A2U9ITT9</accession>
<proteinExistence type="inferred from homology"/>
<dbReference type="InterPro" id="IPR000043">
    <property type="entry name" value="Adenosylhomocysteinase-like"/>
</dbReference>
<dbReference type="Gene3D" id="3.40.50.720">
    <property type="entry name" value="NAD(P)-binding Rossmann-like Domain"/>
    <property type="match status" value="1"/>
</dbReference>
<dbReference type="PROSITE" id="PS00739">
    <property type="entry name" value="ADOHCYASE_2"/>
    <property type="match status" value="1"/>
</dbReference>
<evidence type="ECO:0000256" key="6">
    <source>
        <dbReference type="PIRSR" id="PIRSR001109-1"/>
    </source>
</evidence>
<evidence type="ECO:0000256" key="3">
    <source>
        <dbReference type="ARBA" id="ARBA00022801"/>
    </source>
</evidence>
<dbReference type="FunFam" id="3.40.50.720:FF:000004">
    <property type="entry name" value="Adenosylhomocysteinase"/>
    <property type="match status" value="1"/>
</dbReference>
<feature type="binding site" evidence="5 7">
    <location>
        <position position="235"/>
    </location>
    <ligand>
        <name>NAD(+)</name>
        <dbReference type="ChEBI" id="CHEBI:57540"/>
    </ligand>
</feature>
<feature type="binding site" evidence="5 6">
    <location>
        <position position="182"/>
    </location>
    <ligand>
        <name>substrate</name>
    </ligand>
</feature>
<dbReference type="NCBIfam" id="TIGR00936">
    <property type="entry name" value="ahcY"/>
    <property type="match status" value="1"/>
</dbReference>
<comment type="subcellular location">
    <subcellularLocation>
        <location evidence="5">Cytoplasm</location>
    </subcellularLocation>
</comment>
<feature type="binding site" evidence="5 7">
    <location>
        <begin position="291"/>
        <end position="293"/>
    </location>
    <ligand>
        <name>NAD(+)</name>
        <dbReference type="ChEBI" id="CHEBI:57540"/>
    </ligand>
</feature>
<dbReference type="OrthoDB" id="8479at2157"/>
<comment type="function">
    <text evidence="5">May play a key role in the regulation of the intracellular concentration of adenosylhomocysteine.</text>
</comment>
<dbReference type="KEGG" id="mhk:DFR87_06755"/>
<dbReference type="InterPro" id="IPR015878">
    <property type="entry name" value="Ado_hCys_hydrolase_NAD-bd"/>
</dbReference>
<keyword evidence="4 5" id="KW-0520">NAD</keyword>
<feature type="binding site" evidence="5 7">
    <location>
        <position position="338"/>
    </location>
    <ligand>
        <name>NAD(+)</name>
        <dbReference type="ChEBI" id="CHEBI:57540"/>
    </ligand>
</feature>
<comment type="cofactor">
    <cofactor evidence="5 7">
        <name>NAD(+)</name>
        <dbReference type="ChEBI" id="CHEBI:57540"/>
    </cofactor>
    <text evidence="5 7">Binds 1 NAD(+) per subunit.</text>
</comment>
<organism evidence="10 11">
    <name type="scientific">Metallosphaera hakonensis JCM 8857 = DSM 7519</name>
    <dbReference type="NCBI Taxonomy" id="1293036"/>
    <lineage>
        <taxon>Archaea</taxon>
        <taxon>Thermoproteota</taxon>
        <taxon>Thermoprotei</taxon>
        <taxon>Sulfolobales</taxon>
        <taxon>Sulfolobaceae</taxon>
        <taxon>Metallosphaera</taxon>
    </lineage>
</organism>
<comment type="pathway">
    <text evidence="5">Amino-acid biosynthesis; L-homocysteine biosynthesis; L-homocysteine from S-adenosyl-L-homocysteine: step 1/1.</text>
</comment>
<dbReference type="Proteomes" id="UP000247586">
    <property type="component" value="Chromosome"/>
</dbReference>
<dbReference type="InterPro" id="IPR036291">
    <property type="entry name" value="NAD(P)-bd_dom_sf"/>
</dbReference>
<dbReference type="SMART" id="SM00996">
    <property type="entry name" value="AdoHcyase"/>
    <property type="match status" value="1"/>
</dbReference>
<comment type="catalytic activity">
    <reaction evidence="5">
        <text>S-adenosyl-L-homocysteine + H2O = L-homocysteine + adenosine</text>
        <dbReference type="Rhea" id="RHEA:21708"/>
        <dbReference type="ChEBI" id="CHEBI:15377"/>
        <dbReference type="ChEBI" id="CHEBI:16335"/>
        <dbReference type="ChEBI" id="CHEBI:57856"/>
        <dbReference type="ChEBI" id="CHEBI:58199"/>
        <dbReference type="EC" id="3.13.2.1"/>
    </reaction>
</comment>